<feature type="domain" description="ZU5" evidence="15">
    <location>
        <begin position="521"/>
        <end position="662"/>
    </location>
</feature>
<dbReference type="SMART" id="SM00209">
    <property type="entry name" value="TSP1"/>
    <property type="match status" value="1"/>
</dbReference>
<evidence type="ECO:0000256" key="12">
    <source>
        <dbReference type="RuleBase" id="RU367033"/>
    </source>
</evidence>
<keyword evidence="9 12" id="KW-0675">Receptor</keyword>
<dbReference type="InterPro" id="IPR011029">
    <property type="entry name" value="DEATH-like_dom_sf"/>
</dbReference>
<evidence type="ECO:0000256" key="7">
    <source>
        <dbReference type="ARBA" id="ARBA00023136"/>
    </source>
</evidence>
<dbReference type="SUPFAM" id="SSF48726">
    <property type="entry name" value="Immunoglobulin"/>
    <property type="match status" value="9"/>
</dbReference>
<feature type="region of interest" description="Disordered" evidence="13">
    <location>
        <begin position="924"/>
        <end position="950"/>
    </location>
</feature>
<dbReference type="FunFam" id="2.60.220.30:FF:000003">
    <property type="entry name" value="Unc-5 netrin receptor C"/>
    <property type="match status" value="1"/>
</dbReference>
<dbReference type="CDD" id="cd00096">
    <property type="entry name" value="Ig"/>
    <property type="match status" value="2"/>
</dbReference>
<dbReference type="SMART" id="SM00005">
    <property type="entry name" value="DEATH"/>
    <property type="match status" value="1"/>
</dbReference>
<evidence type="ECO:0000256" key="9">
    <source>
        <dbReference type="ARBA" id="ARBA00023170"/>
    </source>
</evidence>
<dbReference type="InterPro" id="IPR036179">
    <property type="entry name" value="Ig-like_dom_sf"/>
</dbReference>
<dbReference type="FunFam" id="2.20.100.10:FF:000008">
    <property type="entry name" value="Unc-5 netrin receptor C"/>
    <property type="match status" value="1"/>
</dbReference>
<proteinExistence type="inferred from homology"/>
<dbReference type="PROSITE" id="PS51145">
    <property type="entry name" value="ZU5"/>
    <property type="match status" value="1"/>
</dbReference>
<feature type="domain" description="Ig-like" evidence="14">
    <location>
        <begin position="1240"/>
        <end position="1353"/>
    </location>
</feature>
<dbReference type="Pfam" id="PF07679">
    <property type="entry name" value="I-set"/>
    <property type="match status" value="3"/>
</dbReference>
<dbReference type="GO" id="GO:0005042">
    <property type="term" value="F:netrin receptor activity"/>
    <property type="evidence" value="ECO:0007669"/>
    <property type="project" value="UniProtKB-UniRule"/>
</dbReference>
<dbReference type="Proteomes" id="UP001460270">
    <property type="component" value="Unassembled WGS sequence"/>
</dbReference>
<dbReference type="EMBL" id="JBBPFD010000005">
    <property type="protein sequence ID" value="KAK7925465.1"/>
    <property type="molecule type" value="Genomic_DNA"/>
</dbReference>
<evidence type="ECO:0000313" key="17">
    <source>
        <dbReference type="Proteomes" id="UP001460270"/>
    </source>
</evidence>
<evidence type="ECO:0000256" key="8">
    <source>
        <dbReference type="ARBA" id="ARBA00023157"/>
    </source>
</evidence>
<feature type="domain" description="Ig-like" evidence="14">
    <location>
        <begin position="1357"/>
        <end position="1438"/>
    </location>
</feature>
<dbReference type="InterPro" id="IPR000906">
    <property type="entry name" value="ZU5_dom"/>
</dbReference>
<evidence type="ECO:0000256" key="2">
    <source>
        <dbReference type="ARBA" id="ARBA00009844"/>
    </source>
</evidence>
<dbReference type="SUPFAM" id="SSF82895">
    <property type="entry name" value="TSP-1 type 1 repeat"/>
    <property type="match status" value="1"/>
</dbReference>
<comment type="function">
    <text evidence="12">Receptor for netrin required for axon guidance. Mediates axon repulsion of neuronal growth cones in the developing nervous system upon ligand binding.</text>
</comment>
<dbReference type="PANTHER" id="PTHR12582:SF6">
    <property type="entry name" value="NETRIN RECEPTOR UNC5B"/>
    <property type="match status" value="1"/>
</dbReference>
<dbReference type="Pfam" id="PF17217">
    <property type="entry name" value="UPA"/>
    <property type="match status" value="1"/>
</dbReference>
<dbReference type="InterPro" id="IPR037936">
    <property type="entry name" value="UNC5A-D"/>
</dbReference>
<dbReference type="GO" id="GO:0005886">
    <property type="term" value="C:plasma membrane"/>
    <property type="evidence" value="ECO:0007669"/>
    <property type="project" value="UniProtKB-SubCell"/>
</dbReference>
<feature type="domain" description="Ig-like" evidence="14">
    <location>
        <begin position="1098"/>
        <end position="1170"/>
    </location>
</feature>
<comment type="caution">
    <text evidence="12">Lacks conserved residue(s) required for the propagation of feature annotation.</text>
</comment>
<dbReference type="Gene3D" id="2.60.40.10">
    <property type="entry name" value="Immunoglobulins"/>
    <property type="match status" value="9"/>
</dbReference>
<keyword evidence="17" id="KW-1185">Reference proteome</keyword>
<comment type="caution">
    <text evidence="16">The sequence shown here is derived from an EMBL/GenBank/DDBJ whole genome shotgun (WGS) entry which is preliminary data.</text>
</comment>
<dbReference type="SUPFAM" id="SSF47986">
    <property type="entry name" value="DEATH domain"/>
    <property type="match status" value="1"/>
</dbReference>
<keyword evidence="10" id="KW-0325">Glycoprotein</keyword>
<reference evidence="17" key="1">
    <citation type="submission" date="2024-04" db="EMBL/GenBank/DDBJ databases">
        <title>Salinicola lusitanus LLJ914,a marine bacterium isolated from the Okinawa Trough.</title>
        <authorList>
            <person name="Li J."/>
        </authorList>
    </citation>
    <scope>NUCLEOTIDE SEQUENCE [LARGE SCALE GENOMIC DNA]</scope>
</reference>
<keyword evidence="6 12" id="KW-1133">Transmembrane helix</keyword>
<dbReference type="PANTHER" id="PTHR12582">
    <property type="entry name" value="NETRIN RECEPTOR UNC5"/>
    <property type="match status" value="1"/>
</dbReference>
<evidence type="ECO:0000256" key="4">
    <source>
        <dbReference type="ARBA" id="ARBA00022692"/>
    </source>
</evidence>
<dbReference type="FunFam" id="2.60.40.10:FF:000341">
    <property type="entry name" value="inactive tyrosine-protein kinase 7"/>
    <property type="match status" value="1"/>
</dbReference>
<feature type="transmembrane region" description="Helical" evidence="12">
    <location>
        <begin position="358"/>
        <end position="383"/>
    </location>
</feature>
<keyword evidence="5" id="KW-0732">Signal</keyword>
<dbReference type="InterPro" id="IPR057755">
    <property type="entry name" value="UNC5A-D-like_N"/>
</dbReference>
<evidence type="ECO:0000256" key="11">
    <source>
        <dbReference type="ARBA" id="ARBA00023319"/>
    </source>
</evidence>
<accession>A0AAW0PHM5</accession>
<name>A0AAW0PHM5_9GOBI</name>
<dbReference type="InterPro" id="IPR036383">
    <property type="entry name" value="TSP1_rpt_sf"/>
</dbReference>
<keyword evidence="3 12" id="KW-0217">Developmental protein</keyword>
<evidence type="ECO:0000256" key="13">
    <source>
        <dbReference type="SAM" id="MobiDB-lite"/>
    </source>
</evidence>
<keyword evidence="4 12" id="KW-0812">Transmembrane</keyword>
<dbReference type="FunFam" id="2.60.40.10:FF:000037">
    <property type="entry name" value="Unc-5 netrin receptor C"/>
    <property type="match status" value="1"/>
</dbReference>
<keyword evidence="11 12" id="KW-0393">Immunoglobulin domain</keyword>
<evidence type="ECO:0000256" key="1">
    <source>
        <dbReference type="ARBA" id="ARBA00004479"/>
    </source>
</evidence>
<organism evidence="16 17">
    <name type="scientific">Mugilogobius chulae</name>
    <name type="common">yellowstripe goby</name>
    <dbReference type="NCBI Taxonomy" id="88201"/>
    <lineage>
        <taxon>Eukaryota</taxon>
        <taxon>Metazoa</taxon>
        <taxon>Chordata</taxon>
        <taxon>Craniata</taxon>
        <taxon>Vertebrata</taxon>
        <taxon>Euteleostomi</taxon>
        <taxon>Actinopterygii</taxon>
        <taxon>Neopterygii</taxon>
        <taxon>Teleostei</taxon>
        <taxon>Neoteleostei</taxon>
        <taxon>Acanthomorphata</taxon>
        <taxon>Gobiaria</taxon>
        <taxon>Gobiiformes</taxon>
        <taxon>Gobioidei</taxon>
        <taxon>Gobiidae</taxon>
        <taxon>Gobionellinae</taxon>
        <taxon>Mugilogobius</taxon>
    </lineage>
</organism>
<feature type="transmembrane region" description="Helical" evidence="12">
    <location>
        <begin position="964"/>
        <end position="986"/>
    </location>
</feature>
<dbReference type="SMART" id="SM00408">
    <property type="entry name" value="IGc2"/>
    <property type="match status" value="6"/>
</dbReference>
<feature type="domain" description="Ig-like" evidence="14">
    <location>
        <begin position="1453"/>
        <end position="1534"/>
    </location>
</feature>
<dbReference type="FunFam" id="2.60.40.10:FF:000377">
    <property type="entry name" value="Protein tyrosine kinase 7 (inactive)"/>
    <property type="match status" value="1"/>
</dbReference>
<evidence type="ECO:0000259" key="15">
    <source>
        <dbReference type="PROSITE" id="PS51145"/>
    </source>
</evidence>
<dbReference type="InterPro" id="IPR013098">
    <property type="entry name" value="Ig_I-set"/>
</dbReference>
<dbReference type="FunFam" id="2.60.40.10:FF:000032">
    <property type="entry name" value="palladin isoform X1"/>
    <property type="match status" value="1"/>
</dbReference>
<dbReference type="InterPro" id="IPR003598">
    <property type="entry name" value="Ig_sub2"/>
</dbReference>
<keyword evidence="8" id="KW-1015">Disulfide bond</keyword>
<feature type="region of interest" description="Disordered" evidence="13">
    <location>
        <begin position="405"/>
        <end position="429"/>
    </location>
</feature>
<dbReference type="InterPro" id="IPR000884">
    <property type="entry name" value="TSP1_rpt"/>
</dbReference>
<dbReference type="Gene3D" id="2.20.100.10">
    <property type="entry name" value="Thrombospondin type-1 (TSP1) repeat"/>
    <property type="match status" value="1"/>
</dbReference>
<keyword evidence="7 12" id="KW-0472">Membrane</keyword>
<dbReference type="InterPro" id="IPR000488">
    <property type="entry name" value="Death_dom"/>
</dbReference>
<feature type="domain" description="Ig-like" evidence="14">
    <location>
        <begin position="200"/>
        <end position="281"/>
    </location>
</feature>
<comment type="subcellular location">
    <subcellularLocation>
        <location evidence="12">Cell membrane</location>
        <topology evidence="12">Single-pass type I membrane protein</topology>
    </subcellularLocation>
    <subcellularLocation>
        <location evidence="1">Membrane</location>
        <topology evidence="1">Single-pass type I membrane protein</topology>
    </subcellularLocation>
</comment>
<evidence type="ECO:0000256" key="5">
    <source>
        <dbReference type="ARBA" id="ARBA00022729"/>
    </source>
</evidence>
<feature type="domain" description="Ig-like" evidence="14">
    <location>
        <begin position="1539"/>
        <end position="1584"/>
    </location>
</feature>
<dbReference type="PROSITE" id="PS50835">
    <property type="entry name" value="IG_LIKE"/>
    <property type="match status" value="7"/>
</dbReference>
<protein>
    <recommendedName>
        <fullName evidence="12">Netrin receptor UNC5</fullName>
    </recommendedName>
</protein>
<evidence type="ECO:0000259" key="14">
    <source>
        <dbReference type="PROSITE" id="PS50835"/>
    </source>
</evidence>
<feature type="domain" description="Ig-like" evidence="14">
    <location>
        <begin position="988"/>
        <end position="1074"/>
    </location>
</feature>
<dbReference type="FunFam" id="2.60.40.10:FF:000432">
    <property type="entry name" value="Protein tyrosine kinase 7 (inactive)"/>
    <property type="match status" value="1"/>
</dbReference>
<sequence length="1584" mass="175447">MSFPESKGEAAGCCANGEVSDRKCHEIMCDQRERARGRDKLVILPISYFHDSKVKEPRFGTISDTTDYSDADTLPDTYPSAPAEPLPEFLLEPEDAFIVKNRPVQMRCRASPATQIYFKCNGEWVNQNDHVTRESVDQVTGLVVREVDISVSRTQVEELFGLEDYWCQCVAWSSAGTTKSNRAYVRIAYLRKNFEQEPLGREVRLEQEVLLQCRPPEGMPAAEVDWLKNEDTIDPSQDSNFLITIDHDLIIKQARLSDTANYTCVARNVVAKRRSSTATLIVYVSGGWSSWTEWSECNARCGQGWQRRTRSCTNPTPLNGGAFCDGPPVQRVTCTTLCPDKKVSIEHASHPLAPGMGVAVYAGLMGALLLCVILVLCVGVLWYRRRCRHLHADITDSSSALTAAFHPGNYKPPRQDNSHPLHPSAPPDLTATAGHFRGPLFSLPHGVNDSPHKIPMTNSPLLDPLCPSLKIKVYNSSTLSSLELPPDVYGGDGEILSLKSVGTVGRDRDIHNHTLSREPGLSTSATLGHLGGRLTIPNTGKNKDTCEPAYPTWNIPQGKFYEMYLIINKWDKTTLPSEGSQTVLSPVVSCGPSGMLLNRPVVLTLPHCAQLDTPTPDWTLTLKTQTHQGAWEEVLTVGEETLSSPCYLQLEEESCHILMEQLGTYGLVGQSCPPQPACKRLQLALFAPRAPCLSLDYSLRVYCIHDTPHALKEVLDLERSLGGVLLEDPKPLLFKDSYHNLRLSIHDIPHTYWRSKLLAKYQEIPFYHIWSGSQRPLHCTFSLERGSLAVSQLTCKICVRQVEGEGQIFQLHTDIQETLPPHSPLPSGGAKICASLDAPSARGCDWRLLAQSLGFDRYLNYFATKPSPTGVLLDLWEACHQSDADLVSLASALKRWARVCGARSDSPLLRDNSGPLQSVVERTKETKRSCVESRGSAHGSGHGCTRRMRETAGRRKAAMRSRKTPLDSLCVVGFICLQVLSLQASAAMQFTKEPKSQDALHGRSAMLRCEVSDPADVTYSWTHDGVNLQNTERRFQEGSNLKFTSIDRKLDSGNFECVASNMATGEFLRSTNASFNIKWLESGGVTLKEPASVGEIESSVPVTLRCHIDGHPRPTCHWYKDGVKLTEKTHQINNKERTLSLKSASVEDSGLYYCCAKNAAGHVCSNDNFTLNVIDKSVPRPVVAPDNQVVMKNEEAMLHCQFTAVPPPTQEWYHEGELVVNKTRVVLLSNGSLWITQVKPRKQGPTNVWDEGSRVTGHSGGIAFYCRDRGHASAGVPGLHSRHVAQSALSCPPGRPEPEVWWEREGQRLPTEGRVYQDGLDLVFSPTEAGDSGVYTCVAQNKAGRRTQELTFTVASPPVWVKQPQDSQFEEGKPGYLHCHAQATPEPEVVWFRNNMMVAPEDTRFRLFSNGTLRINNVEVYDGLMYGCEAKTVGGKLSGQARVIVLEKLKFTPTPPSVQCLELDKEMSVTCSATGRENPTIRWTKADGGDLPSHVEQKNGQLHFTKVTRSDAGNYSCLASNRQQGEIRALVSFTVAVYIRFKVEPDNTTVYQGHTAILHCQAAGDPEPYIHWVVKDKPLDISKT</sequence>
<dbReference type="PROSITE" id="PS50092">
    <property type="entry name" value="TSP1"/>
    <property type="match status" value="1"/>
</dbReference>
<evidence type="ECO:0000313" key="16">
    <source>
        <dbReference type="EMBL" id="KAK7925465.1"/>
    </source>
</evidence>
<dbReference type="Pfam" id="PF00791">
    <property type="entry name" value="ZU5"/>
    <property type="match status" value="1"/>
</dbReference>
<dbReference type="SMART" id="SM00218">
    <property type="entry name" value="ZU5"/>
    <property type="match status" value="1"/>
</dbReference>
<dbReference type="SMART" id="SM00409">
    <property type="entry name" value="IG"/>
    <property type="match status" value="6"/>
</dbReference>
<dbReference type="Pfam" id="PF00090">
    <property type="entry name" value="TSP_1"/>
    <property type="match status" value="1"/>
</dbReference>
<dbReference type="FunFam" id="2.60.40.10:FF:000039">
    <property type="entry name" value="Unc-5 netrin receptor C"/>
    <property type="match status" value="1"/>
</dbReference>
<dbReference type="Pfam" id="PF25609">
    <property type="entry name" value="Unc5_NetrinR_N"/>
    <property type="match status" value="1"/>
</dbReference>
<evidence type="ECO:0000256" key="3">
    <source>
        <dbReference type="ARBA" id="ARBA00022473"/>
    </source>
</evidence>
<dbReference type="InterPro" id="IPR007110">
    <property type="entry name" value="Ig-like_dom"/>
</dbReference>
<dbReference type="Gene3D" id="2.60.220.30">
    <property type="match status" value="1"/>
</dbReference>
<dbReference type="GO" id="GO:0033564">
    <property type="term" value="P:anterior/posterior axon guidance"/>
    <property type="evidence" value="ECO:0007669"/>
    <property type="project" value="TreeGrafter"/>
</dbReference>
<evidence type="ECO:0000256" key="10">
    <source>
        <dbReference type="ARBA" id="ARBA00023180"/>
    </source>
</evidence>
<dbReference type="InterPro" id="IPR033772">
    <property type="entry name" value="UPA"/>
</dbReference>
<evidence type="ECO:0000256" key="6">
    <source>
        <dbReference type="ARBA" id="ARBA00022989"/>
    </source>
</evidence>
<dbReference type="Pfam" id="PF13927">
    <property type="entry name" value="Ig_3"/>
    <property type="match status" value="4"/>
</dbReference>
<dbReference type="Pfam" id="PF00531">
    <property type="entry name" value="Death"/>
    <property type="match status" value="1"/>
</dbReference>
<comment type="similarity">
    <text evidence="2 12">Belongs to the unc-5 family.</text>
</comment>
<dbReference type="InterPro" id="IPR013783">
    <property type="entry name" value="Ig-like_fold"/>
</dbReference>
<dbReference type="InterPro" id="IPR003599">
    <property type="entry name" value="Ig_sub"/>
</dbReference>
<gene>
    <name evidence="16" type="ORF">WMY93_007775</name>
</gene>
<dbReference type="Gene3D" id="1.10.533.10">
    <property type="entry name" value="Death Domain, Fas"/>
    <property type="match status" value="1"/>
</dbReference>